<accession>A0A2P2PHL1</accession>
<sequence length="26" mass="3209">MHILLLCCLNNGYSDLVDKFLYYYFF</sequence>
<name>A0A2P2PHL1_RHIMU</name>
<organism evidence="1">
    <name type="scientific">Rhizophora mucronata</name>
    <name type="common">Asiatic mangrove</name>
    <dbReference type="NCBI Taxonomy" id="61149"/>
    <lineage>
        <taxon>Eukaryota</taxon>
        <taxon>Viridiplantae</taxon>
        <taxon>Streptophyta</taxon>
        <taxon>Embryophyta</taxon>
        <taxon>Tracheophyta</taxon>
        <taxon>Spermatophyta</taxon>
        <taxon>Magnoliopsida</taxon>
        <taxon>eudicotyledons</taxon>
        <taxon>Gunneridae</taxon>
        <taxon>Pentapetalae</taxon>
        <taxon>rosids</taxon>
        <taxon>fabids</taxon>
        <taxon>Malpighiales</taxon>
        <taxon>Rhizophoraceae</taxon>
        <taxon>Rhizophora</taxon>
    </lineage>
</organism>
<reference evidence="1" key="1">
    <citation type="submission" date="2018-02" db="EMBL/GenBank/DDBJ databases">
        <title>Rhizophora mucronata_Transcriptome.</title>
        <authorList>
            <person name="Meera S.P."/>
            <person name="Sreeshan A."/>
            <person name="Augustine A."/>
        </authorList>
    </citation>
    <scope>NUCLEOTIDE SEQUENCE</scope>
    <source>
        <tissue evidence="1">Leaf</tissue>
    </source>
</reference>
<protein>
    <submittedName>
        <fullName evidence="1">Uncharacterized protein</fullName>
    </submittedName>
</protein>
<proteinExistence type="predicted"/>
<dbReference type="EMBL" id="GGEC01073675">
    <property type="protein sequence ID" value="MBX54159.1"/>
    <property type="molecule type" value="Transcribed_RNA"/>
</dbReference>
<evidence type="ECO:0000313" key="1">
    <source>
        <dbReference type="EMBL" id="MBX54159.1"/>
    </source>
</evidence>
<dbReference type="AlphaFoldDB" id="A0A2P2PHL1"/>